<dbReference type="InterPro" id="IPR041916">
    <property type="entry name" value="Anti_sigma_zinc_sf"/>
</dbReference>
<keyword evidence="2" id="KW-0804">Transcription</keyword>
<evidence type="ECO:0000259" key="4">
    <source>
        <dbReference type="Pfam" id="PF13490"/>
    </source>
</evidence>
<feature type="region of interest" description="Disordered" evidence="3">
    <location>
        <begin position="133"/>
        <end position="153"/>
    </location>
</feature>
<organism evidence="5 6">
    <name type="scientific">Streptomyces tendae</name>
    <dbReference type="NCBI Taxonomy" id="1932"/>
    <lineage>
        <taxon>Bacteria</taxon>
        <taxon>Bacillati</taxon>
        <taxon>Actinomycetota</taxon>
        <taxon>Actinomycetes</taxon>
        <taxon>Kitasatosporales</taxon>
        <taxon>Streptomycetaceae</taxon>
        <taxon>Streptomyces</taxon>
    </lineage>
</organism>
<protein>
    <submittedName>
        <fullName evidence="5">Zf-HC2 domain-containing protein</fullName>
    </submittedName>
</protein>
<dbReference type="Proteomes" id="UP000324308">
    <property type="component" value="Chromosome"/>
</dbReference>
<sequence>MSSSLPKSSEGHLAEHHLGDRLSALVDGELGHDARERVLAHVATCAKCKTEVDEQRRLKTVFAAAAPPPPSESLLARLQGLPAGGGFGDGASPLGGSALPGGSSGRFGPSSGVFGARRAERFEFAYAPVRGHQPPAAAAAAGDPDLADRHAADRPSSRGLRLAFVAAGAVSLAAIALGGVTTVTPVDAEARGQGKGSNVTPMRTQGAGAATTPESRRRGVGPLLGQVAGGQSGLGAGHVVPTGVAAPLLPGIPAPPQGGATAMSPLIRPLNATPPLGLSAWATAVGLKAPGLVTAAPSPAPAPTHSSGTVR</sequence>
<feature type="compositionally biased region" description="Low complexity" evidence="3">
    <location>
        <begin position="134"/>
        <end position="144"/>
    </location>
</feature>
<reference evidence="5 6" key="1">
    <citation type="submission" date="2019-09" db="EMBL/GenBank/DDBJ databases">
        <title>Draft genome sequence of the Ebosin-producing strain Streptomyces sp. 139.</title>
        <authorList>
            <person name="Ai L."/>
            <person name="Geng M."/>
            <person name="Ma M."/>
            <person name="Bai L."/>
        </authorList>
    </citation>
    <scope>NUCLEOTIDE SEQUENCE [LARGE SCALE GENOMIC DNA]</scope>
    <source>
        <strain evidence="5 6">139</strain>
    </source>
</reference>
<proteinExistence type="predicted"/>
<accession>A0ABX5ZLP9</accession>
<evidence type="ECO:0000256" key="1">
    <source>
        <dbReference type="ARBA" id="ARBA00023015"/>
    </source>
</evidence>
<feature type="domain" description="Putative zinc-finger" evidence="4">
    <location>
        <begin position="20"/>
        <end position="48"/>
    </location>
</feature>
<dbReference type="EMBL" id="CP043959">
    <property type="protein sequence ID" value="QER85358.1"/>
    <property type="molecule type" value="Genomic_DNA"/>
</dbReference>
<gene>
    <name evidence="5" type="ORF">F3L20_05250</name>
</gene>
<dbReference type="Pfam" id="PF13490">
    <property type="entry name" value="zf-HC2"/>
    <property type="match status" value="1"/>
</dbReference>
<evidence type="ECO:0000313" key="5">
    <source>
        <dbReference type="EMBL" id="QER85358.1"/>
    </source>
</evidence>
<dbReference type="RefSeq" id="WP_150152622.1">
    <property type="nucleotide sequence ID" value="NZ_CP043959.1"/>
</dbReference>
<evidence type="ECO:0000256" key="2">
    <source>
        <dbReference type="ARBA" id="ARBA00023163"/>
    </source>
</evidence>
<dbReference type="InterPro" id="IPR027383">
    <property type="entry name" value="Znf_put"/>
</dbReference>
<keyword evidence="1" id="KW-0805">Transcription regulation</keyword>
<keyword evidence="6" id="KW-1185">Reference proteome</keyword>
<evidence type="ECO:0000313" key="6">
    <source>
        <dbReference type="Proteomes" id="UP000324308"/>
    </source>
</evidence>
<evidence type="ECO:0000256" key="3">
    <source>
        <dbReference type="SAM" id="MobiDB-lite"/>
    </source>
</evidence>
<name>A0ABX5ZLP9_STRTE</name>
<feature type="region of interest" description="Disordered" evidence="3">
    <location>
        <begin position="189"/>
        <end position="219"/>
    </location>
</feature>
<dbReference type="Gene3D" id="1.10.10.1320">
    <property type="entry name" value="Anti-sigma factor, zinc-finger domain"/>
    <property type="match status" value="1"/>
</dbReference>